<name>A0A1Z4MWG2_9CYAN</name>
<dbReference type="AlphaFoldDB" id="A0A1Z4MWG2"/>
<evidence type="ECO:0000313" key="2">
    <source>
        <dbReference type="EMBL" id="BAY97822.1"/>
    </source>
</evidence>
<proteinExistence type="predicted"/>
<gene>
    <name evidence="2" type="ORF">NIES37_17670</name>
</gene>
<dbReference type="SUPFAM" id="SSF56935">
    <property type="entry name" value="Porins"/>
    <property type="match status" value="1"/>
</dbReference>
<evidence type="ECO:0000256" key="1">
    <source>
        <dbReference type="SAM" id="MobiDB-lite"/>
    </source>
</evidence>
<dbReference type="EMBL" id="AP018248">
    <property type="protein sequence ID" value="BAY97822.1"/>
    <property type="molecule type" value="Genomic_DNA"/>
</dbReference>
<dbReference type="RefSeq" id="WP_321206890.1">
    <property type="nucleotide sequence ID" value="NZ_CAWNJS010000001.1"/>
</dbReference>
<sequence length="1258" mass="138236">MKTRKQRVIYTVDRSVISKIKCTLPLRDSVQTQKLSILRLAWQSKGKKVILLAFLALIAPSLFEINTPNNQAFAAEPENSEPPTVAQPEAAVLPEAQTGANEVIAQAFPTTTPSSNDPGSIFPPDPAAQFQQNPNSPVIQPQTIPVPTPTQSPPAATPTTGAPSAKNKFKIDILPVGDPRVQADGRSTIRLQGQITDDQGQLITEDLVVTLTTSAGKFVGTDQDKDQAGFQVRAIDGEFTATLQSDIKPQQVRIRAAVEKITTRSPQIQPGDLSFPQQTDTSLLDKIGEAPIEAYTQVEFTTYLRPSLTTGIVNLRIGPRGTDYWGSFQDFLNPDRTGGTQVDLTAAVFTTGKVGDWLFTGAFNSERPINQDCEGRNRLFGGVQFCEQQYPVYGDSSTATPTTPSIDSFYARLERSSSVPGAEPDYLMWGDYNTQEFARTSQLFTATSRQLHGFKANYNFGPLQITGLYANNIEGFQRDTIVPNGVSGNYFLSKRLLIPGSETVYLEAEEINRPGTVIQRQQLFRGPDYEIDYDRGTLLFRRPILATELNPFGATLVRRIVVTYQNEGGEDTKLYGGRLQYNLSQDLDNKSYIAGSYLQEDQGSQDFQLYGADFLLSFGSAGRVIGEYARSNSTLVNGQDGNGSAYRLEAFGNLGDRLLGQAYYRAVEPNFANNSTFSFTPGQTRYGASLIGKVTDTTSLTVGYDFEENYGTAATGLNSVLGFFDLFDPQPQARPGETVNNTLQTFRAGILQRVGPADVSLEYVNRSREDRISNRFSGSADQLVSRLKLPLTQSLTFQGQNELNLGGSDPLYPNRTTLGLDWKAYPGVTFRLAHQFYDDSSLIPGNSITTLDTILDRKLSEDTSLIGRYSVLSAFNGLQGQGAVGLNHRWAVAPGLRVNLGYEYIFKNIFNGTAAGSQFGQYYAVGQTASTLGLFSGSVYSVGFEYTDNPEFQASTRFEYRDGDESNNLVISAAAAGKLSPALTALVRYQQAGEANVFLPSTVGVVAEGVRFQELGDTSNLKIGLAYRDPSNDKFNALLKYEWRQNFDSIPEAQLTGSTATGQIFSAEAIYAPSWRWEFYGKYALRNGITFLNGDRFDANVNLAQLRATYRLGYRTDLAVEGRWIGQTSNSGTNYTEFGVAVESGYYLTPDLRIGLGYSFGSVDDRDFTGYRSEGGVYLNISLKLNELLGGFGLQKPVPKQEQESEVQPLAQVQPTSQRQLINTLKQAQALPKPPESDTSQSKLFELIKRWKQPQASN</sequence>
<feature type="compositionally biased region" description="Pro residues" evidence="1">
    <location>
        <begin position="144"/>
        <end position="156"/>
    </location>
</feature>
<reference evidence="2 3" key="1">
    <citation type="submission" date="2017-06" db="EMBL/GenBank/DDBJ databases">
        <title>Genome sequencing of cyanobaciteial culture collection at National Institute for Environmental Studies (NIES).</title>
        <authorList>
            <person name="Hirose Y."/>
            <person name="Shimura Y."/>
            <person name="Fujisawa T."/>
            <person name="Nakamura Y."/>
            <person name="Kawachi M."/>
        </authorList>
    </citation>
    <scope>NUCLEOTIDE SEQUENCE [LARGE SCALE GENOMIC DNA]</scope>
    <source>
        <strain evidence="2 3">NIES-37</strain>
    </source>
</reference>
<dbReference type="KEGG" id="ttq:NIES37_17670"/>
<evidence type="ECO:0000313" key="3">
    <source>
        <dbReference type="Proteomes" id="UP000218785"/>
    </source>
</evidence>
<protein>
    <submittedName>
        <fullName evidence="2">Uncharacterized protein</fullName>
    </submittedName>
</protein>
<accession>A0A1Z4MWG2</accession>
<feature type="compositionally biased region" description="Polar residues" evidence="1">
    <location>
        <begin position="109"/>
        <end position="118"/>
    </location>
</feature>
<dbReference type="InterPro" id="IPR013783">
    <property type="entry name" value="Ig-like_fold"/>
</dbReference>
<organism evidence="2 3">
    <name type="scientific">Tolypothrix tenuis PCC 7101</name>
    <dbReference type="NCBI Taxonomy" id="231146"/>
    <lineage>
        <taxon>Bacteria</taxon>
        <taxon>Bacillati</taxon>
        <taxon>Cyanobacteriota</taxon>
        <taxon>Cyanophyceae</taxon>
        <taxon>Nostocales</taxon>
        <taxon>Tolypothrichaceae</taxon>
        <taxon>Tolypothrix</taxon>
    </lineage>
</organism>
<keyword evidence="3" id="KW-1185">Reference proteome</keyword>
<dbReference type="Gene3D" id="2.60.40.10">
    <property type="entry name" value="Immunoglobulins"/>
    <property type="match status" value="1"/>
</dbReference>
<dbReference type="Proteomes" id="UP000218785">
    <property type="component" value="Chromosome"/>
</dbReference>
<feature type="region of interest" description="Disordered" evidence="1">
    <location>
        <begin position="109"/>
        <end position="165"/>
    </location>
</feature>